<evidence type="ECO:0000256" key="1">
    <source>
        <dbReference type="ARBA" id="ARBA00021390"/>
    </source>
</evidence>
<evidence type="ECO:0000256" key="3">
    <source>
        <dbReference type="ARBA" id="ARBA00023015"/>
    </source>
</evidence>
<dbReference type="PROSITE" id="PS51000">
    <property type="entry name" value="HTH_DEOR_2"/>
    <property type="match status" value="1"/>
</dbReference>
<evidence type="ECO:0000256" key="4">
    <source>
        <dbReference type="ARBA" id="ARBA00023125"/>
    </source>
</evidence>
<dbReference type="SMART" id="SM01134">
    <property type="entry name" value="DeoRC"/>
    <property type="match status" value="1"/>
</dbReference>
<evidence type="ECO:0000313" key="9">
    <source>
        <dbReference type="Proteomes" id="UP001651690"/>
    </source>
</evidence>
<keyword evidence="4 8" id="KW-0238">DNA-binding</keyword>
<protein>
    <recommendedName>
        <fullName evidence="1">Lactose phosphotransferase system repressor</fullName>
    </recommendedName>
</protein>
<dbReference type="InterPro" id="IPR036388">
    <property type="entry name" value="WH-like_DNA-bd_sf"/>
</dbReference>
<dbReference type="InterPro" id="IPR037171">
    <property type="entry name" value="NagB/RpiA_transferase-like"/>
</dbReference>
<reference evidence="8 9" key="1">
    <citation type="submission" date="2022-06" db="EMBL/GenBank/DDBJ databases">
        <title>Mycolicibacterium sp. CAU 1645 isolated from seawater.</title>
        <authorList>
            <person name="Kim W."/>
        </authorList>
    </citation>
    <scope>NUCLEOTIDE SEQUENCE [LARGE SCALE GENOMIC DNA]</scope>
    <source>
        <strain evidence="8 9">CAU 1645</strain>
    </source>
</reference>
<dbReference type="PROSITE" id="PS00894">
    <property type="entry name" value="HTH_DEOR_1"/>
    <property type="match status" value="1"/>
</dbReference>
<evidence type="ECO:0000256" key="5">
    <source>
        <dbReference type="ARBA" id="ARBA00023163"/>
    </source>
</evidence>
<dbReference type="EMBL" id="JANDBD010000004">
    <property type="protein sequence ID" value="MCP9272974.1"/>
    <property type="molecule type" value="Genomic_DNA"/>
</dbReference>
<gene>
    <name evidence="8" type="ORF">NM203_12360</name>
</gene>
<evidence type="ECO:0000313" key="8">
    <source>
        <dbReference type="EMBL" id="MCP9272974.1"/>
    </source>
</evidence>
<keyword evidence="3" id="KW-0805">Transcription regulation</keyword>
<dbReference type="InterPro" id="IPR050313">
    <property type="entry name" value="Carb_Metab_HTH_regulators"/>
</dbReference>
<evidence type="ECO:0000259" key="7">
    <source>
        <dbReference type="PROSITE" id="PS51000"/>
    </source>
</evidence>
<dbReference type="PANTHER" id="PTHR30363:SF4">
    <property type="entry name" value="GLYCEROL-3-PHOSPHATE REGULON REPRESSOR"/>
    <property type="match status" value="1"/>
</dbReference>
<accession>A0ABT1M1F2</accession>
<dbReference type="Gene3D" id="1.10.10.10">
    <property type="entry name" value="Winged helix-like DNA-binding domain superfamily/Winged helix DNA-binding domain"/>
    <property type="match status" value="1"/>
</dbReference>
<dbReference type="GO" id="GO:0003677">
    <property type="term" value="F:DNA binding"/>
    <property type="evidence" value="ECO:0007669"/>
    <property type="project" value="UniProtKB-KW"/>
</dbReference>
<dbReference type="InterPro" id="IPR014036">
    <property type="entry name" value="DeoR-like_C"/>
</dbReference>
<dbReference type="Pfam" id="PF08220">
    <property type="entry name" value="HTH_DeoR"/>
    <property type="match status" value="1"/>
</dbReference>
<dbReference type="Proteomes" id="UP001651690">
    <property type="component" value="Unassembled WGS sequence"/>
</dbReference>
<feature type="domain" description="HTH deoR-type" evidence="7">
    <location>
        <begin position="3"/>
        <end position="58"/>
    </location>
</feature>
<keyword evidence="9" id="KW-1185">Reference proteome</keyword>
<dbReference type="InterPro" id="IPR036390">
    <property type="entry name" value="WH_DNA-bd_sf"/>
</dbReference>
<dbReference type="RefSeq" id="WP_255060221.1">
    <property type="nucleotide sequence ID" value="NZ_JANDBD010000004.1"/>
</dbReference>
<name>A0ABT1M1F2_9MYCO</name>
<comment type="caution">
    <text evidence="8">The sequence shown here is derived from an EMBL/GenBank/DDBJ whole genome shotgun (WGS) entry which is preliminary data.</text>
</comment>
<keyword evidence="5" id="KW-0804">Transcription</keyword>
<comment type="function">
    <text evidence="6">Repressor of the lactose catabolism operon. Galactose-6-phosphate is the inducer.</text>
</comment>
<dbReference type="SUPFAM" id="SSF100950">
    <property type="entry name" value="NagB/RpiA/CoA transferase-like"/>
    <property type="match status" value="1"/>
</dbReference>
<dbReference type="SUPFAM" id="SSF46785">
    <property type="entry name" value="Winged helix' DNA-binding domain"/>
    <property type="match status" value="1"/>
</dbReference>
<evidence type="ECO:0000256" key="6">
    <source>
        <dbReference type="ARBA" id="ARBA00024937"/>
    </source>
</evidence>
<proteinExistence type="predicted"/>
<sequence length="255" mass="26536">MLPVARHDAIVTLVNGAHTVSTDDLASKLGVSLETVRRDLALLEGRGELRRVHGGAARVADRGTGEEPSFSERSVINHQAKADVGRIAAGLIEAGQTVVIDIGTTAVEVARAIADDFRGTVVTSSLLVAAELAARPRVDVLVSGGRVRRGDLACSNAHAKAMFADLYPDMAFIASGAVDAAAGLTDYHPDEVDIRRTIIANSARSYILADSSKLDRIAPHRVCGLTSVTGLITEADTSPAVAAAIREAGGEVLCP</sequence>
<dbReference type="PRINTS" id="PR00037">
    <property type="entry name" value="HTHLACR"/>
</dbReference>
<dbReference type="SMART" id="SM00420">
    <property type="entry name" value="HTH_DEOR"/>
    <property type="match status" value="1"/>
</dbReference>
<dbReference type="PANTHER" id="PTHR30363">
    <property type="entry name" value="HTH-TYPE TRANSCRIPTIONAL REGULATOR SRLR-RELATED"/>
    <property type="match status" value="1"/>
</dbReference>
<keyword evidence="2" id="KW-0678">Repressor</keyword>
<organism evidence="8 9">
    <name type="scientific">Mycolicibacterium arenosum</name>
    <dbReference type="NCBI Taxonomy" id="2952157"/>
    <lineage>
        <taxon>Bacteria</taxon>
        <taxon>Bacillati</taxon>
        <taxon>Actinomycetota</taxon>
        <taxon>Actinomycetes</taxon>
        <taxon>Mycobacteriales</taxon>
        <taxon>Mycobacteriaceae</taxon>
        <taxon>Mycolicibacterium</taxon>
    </lineage>
</organism>
<dbReference type="InterPro" id="IPR018356">
    <property type="entry name" value="Tscrpt_reg_HTH_DeoR_CS"/>
</dbReference>
<dbReference type="InterPro" id="IPR001034">
    <property type="entry name" value="DeoR_HTH"/>
</dbReference>
<dbReference type="Pfam" id="PF00455">
    <property type="entry name" value="DeoRC"/>
    <property type="match status" value="1"/>
</dbReference>
<evidence type="ECO:0000256" key="2">
    <source>
        <dbReference type="ARBA" id="ARBA00022491"/>
    </source>
</evidence>